<sequence length="324" mass="35784">MHACTQAFRSNSAGVLGLARRLYSSGKAKRRERHPFVHIPLETGMMMQNNMEFVYGIQPVLAALSQGTRPAYGLYVQDQIEGDMPAPERARAIQLATAYDIPIKHVRRELLDRMSFNNHHQGISLKVDRVENRVGKKLGPFKDGTYWVEIGMMRTQMTARRPYPLWVLVDRIQDPRNLGSIIRSAVFFGAEGIVAPRRDTCAPNAVVAKASAGALEVSNFMRCKDIDKFVEHSRSNGWLVVSASVADPGTGVKATVDDLGEIDRPVLLVLGNEGQGVRESVLIQSDVHLSIPMRAELPEYFDSLNVGVAAGVILSSLRFKGEST</sequence>
<keyword evidence="1" id="KW-0489">Methyltransferase</keyword>
<protein>
    <submittedName>
        <fullName evidence="1">Ribose methyltransferase</fullName>
    </submittedName>
</protein>
<proteinExistence type="predicted"/>
<keyword evidence="2" id="KW-1185">Reference proteome</keyword>
<dbReference type="EMBL" id="JANBPW010000280">
    <property type="protein sequence ID" value="KAJ1950122.1"/>
    <property type="molecule type" value="Genomic_DNA"/>
</dbReference>
<evidence type="ECO:0000313" key="2">
    <source>
        <dbReference type="Proteomes" id="UP001150603"/>
    </source>
</evidence>
<accession>A0ACC1JFR2</accession>
<comment type="caution">
    <text evidence="1">The sequence shown here is derived from an EMBL/GenBank/DDBJ whole genome shotgun (WGS) entry which is preliminary data.</text>
</comment>
<feature type="non-terminal residue" evidence="1">
    <location>
        <position position="324"/>
    </location>
</feature>
<evidence type="ECO:0000313" key="1">
    <source>
        <dbReference type="EMBL" id="KAJ1950122.1"/>
    </source>
</evidence>
<gene>
    <name evidence="1" type="primary">MRM1</name>
    <name evidence="1" type="ORF">FBU59_000829</name>
</gene>
<name>A0ACC1JFR2_9FUNG</name>
<keyword evidence="1" id="KW-0808">Transferase</keyword>
<dbReference type="Proteomes" id="UP001150603">
    <property type="component" value="Unassembled WGS sequence"/>
</dbReference>
<reference evidence="1" key="1">
    <citation type="submission" date="2022-07" db="EMBL/GenBank/DDBJ databases">
        <title>Phylogenomic reconstructions and comparative analyses of Kickxellomycotina fungi.</title>
        <authorList>
            <person name="Reynolds N.K."/>
            <person name="Stajich J.E."/>
            <person name="Barry K."/>
            <person name="Grigoriev I.V."/>
            <person name="Crous P."/>
            <person name="Smith M.E."/>
        </authorList>
    </citation>
    <scope>NUCLEOTIDE SEQUENCE</scope>
    <source>
        <strain evidence="1">NRRL 5244</strain>
    </source>
</reference>
<organism evidence="1 2">
    <name type="scientific">Linderina macrospora</name>
    <dbReference type="NCBI Taxonomy" id="4868"/>
    <lineage>
        <taxon>Eukaryota</taxon>
        <taxon>Fungi</taxon>
        <taxon>Fungi incertae sedis</taxon>
        <taxon>Zoopagomycota</taxon>
        <taxon>Kickxellomycotina</taxon>
        <taxon>Kickxellomycetes</taxon>
        <taxon>Kickxellales</taxon>
        <taxon>Kickxellaceae</taxon>
        <taxon>Linderina</taxon>
    </lineage>
</organism>